<dbReference type="Gene3D" id="1.10.287.470">
    <property type="entry name" value="Helix hairpin bin"/>
    <property type="match status" value="2"/>
</dbReference>
<organism evidence="4 5">
    <name type="scientific">Komagataeibacter xylinus</name>
    <name type="common">Gluconacetobacter xylinus</name>
    <dbReference type="NCBI Taxonomy" id="28448"/>
    <lineage>
        <taxon>Bacteria</taxon>
        <taxon>Pseudomonadati</taxon>
        <taxon>Pseudomonadota</taxon>
        <taxon>Alphaproteobacteria</taxon>
        <taxon>Acetobacterales</taxon>
        <taxon>Acetobacteraceae</taxon>
        <taxon>Komagataeibacter</taxon>
    </lineage>
</organism>
<dbReference type="Proteomes" id="UP000248257">
    <property type="component" value="Unassembled WGS sequence"/>
</dbReference>
<dbReference type="InterPro" id="IPR058634">
    <property type="entry name" value="AaeA-lik-b-barrel"/>
</dbReference>
<dbReference type="InterPro" id="IPR058625">
    <property type="entry name" value="MdtA-like_BSH"/>
</dbReference>
<dbReference type="RefSeq" id="WP_082770962.1">
    <property type="nucleotide sequence ID" value="NZ_CBCRXN010000121.1"/>
</dbReference>
<dbReference type="InterPro" id="IPR050393">
    <property type="entry name" value="MFP_Efflux_Pump"/>
</dbReference>
<reference evidence="4 5" key="1">
    <citation type="submission" date="2017-07" db="EMBL/GenBank/DDBJ databases">
        <title>A draft genome sequence of Komagataeibacter xylinus LMG 1515.</title>
        <authorList>
            <person name="Skraban J."/>
            <person name="Cleenwerck I."/>
            <person name="Vandamme P."/>
            <person name="Trcek J."/>
        </authorList>
    </citation>
    <scope>NUCLEOTIDE SEQUENCE [LARGE SCALE GENOMIC DNA]</scope>
    <source>
        <strain evidence="4 5">LMG 1515</strain>
    </source>
</reference>
<dbReference type="PANTHER" id="PTHR30367:SF1">
    <property type="entry name" value="MULTIDRUG RESISTANCE PROTEIN MDTN"/>
    <property type="match status" value="1"/>
</dbReference>
<keyword evidence="1" id="KW-0175">Coiled coil</keyword>
<dbReference type="STRING" id="1220579.GCA_001571345_03377"/>
<evidence type="ECO:0000259" key="2">
    <source>
        <dbReference type="Pfam" id="PF25917"/>
    </source>
</evidence>
<dbReference type="Pfam" id="PF25917">
    <property type="entry name" value="BSH_RND"/>
    <property type="match status" value="1"/>
</dbReference>
<feature type="domain" description="Multidrug resistance protein MdtA-like barrel-sandwich hybrid" evidence="2">
    <location>
        <begin position="47"/>
        <end position="239"/>
    </location>
</feature>
<name>A0A318PDW1_KOMXY</name>
<proteinExistence type="predicted"/>
<dbReference type="OrthoDB" id="9811754at2"/>
<dbReference type="Gene3D" id="2.40.30.170">
    <property type="match status" value="1"/>
</dbReference>
<evidence type="ECO:0000313" key="5">
    <source>
        <dbReference type="Proteomes" id="UP000248257"/>
    </source>
</evidence>
<dbReference type="PANTHER" id="PTHR30367">
    <property type="entry name" value="P-HYDROXYBENZOIC ACID EFFLUX PUMP SUBUNIT AAEA-RELATED"/>
    <property type="match status" value="1"/>
</dbReference>
<sequence>MMNGRKTTGIAISVAAFLSLGGLSLLAAERLHHRPRTDDAYLWADVIHMAPDVSGRVTKLAVRDNQRVHRDEVLYIIDQEPYQYARDQALAQLHNLQAQLAIETTQVESQVSHADASRSGVPGAQARLDLAQRTLARLTPLQRNGFVTVEQLDQARTEVATAKAALDEAQQAAMGARQAVRSIAPLEAAVAGARSALSLAERNLRVTVVRAPCDGIVTALDVSAGEYAVAGHPLFTIVNTEEWWAVGNFRETQLAGTQTGQHAEVYLVGMTGRHVHGIVDSLNAGVLPDEGTTADGLPRVPRSLNWVRIAQRFPVRVRLIDPPPDLVRIGETVSVVIDR</sequence>
<comment type="caution">
    <text evidence="4">The sequence shown here is derived from an EMBL/GenBank/DDBJ whole genome shotgun (WGS) entry which is preliminary data.</text>
</comment>
<dbReference type="SUPFAM" id="SSF111369">
    <property type="entry name" value="HlyD-like secretion proteins"/>
    <property type="match status" value="3"/>
</dbReference>
<accession>A0A318PDW1</accession>
<evidence type="ECO:0000259" key="3">
    <source>
        <dbReference type="Pfam" id="PF25963"/>
    </source>
</evidence>
<evidence type="ECO:0000313" key="4">
    <source>
        <dbReference type="EMBL" id="PYD55359.1"/>
    </source>
</evidence>
<protein>
    <submittedName>
        <fullName evidence="4">Multidrug resistance protein MdtN</fullName>
    </submittedName>
</protein>
<dbReference type="Pfam" id="PF25963">
    <property type="entry name" value="Beta-barrel_AAEA"/>
    <property type="match status" value="1"/>
</dbReference>
<evidence type="ECO:0000256" key="1">
    <source>
        <dbReference type="SAM" id="Coils"/>
    </source>
</evidence>
<dbReference type="AlphaFoldDB" id="A0A318PDW1"/>
<feature type="domain" description="p-hydroxybenzoic acid efflux pump subunit AaeA-like beta-barrel" evidence="3">
    <location>
        <begin position="246"/>
        <end position="337"/>
    </location>
</feature>
<dbReference type="Gene3D" id="2.40.50.100">
    <property type="match status" value="1"/>
</dbReference>
<feature type="coiled-coil region" evidence="1">
    <location>
        <begin position="152"/>
        <end position="179"/>
    </location>
</feature>
<gene>
    <name evidence="4" type="ORF">CFR75_17090</name>
</gene>
<dbReference type="EMBL" id="NKUC01000110">
    <property type="protein sequence ID" value="PYD55359.1"/>
    <property type="molecule type" value="Genomic_DNA"/>
</dbReference>
<keyword evidence="5" id="KW-1185">Reference proteome</keyword>